<dbReference type="AlphaFoldDB" id="W1NZ65"/>
<gene>
    <name evidence="1" type="ORF">AMTR_s00002p00061820</name>
</gene>
<accession>W1NZ65</accession>
<dbReference type="HOGENOM" id="CLU_2657740_0_0_1"/>
<evidence type="ECO:0000313" key="1">
    <source>
        <dbReference type="EMBL" id="ERN00948.1"/>
    </source>
</evidence>
<dbReference type="EMBL" id="KI394767">
    <property type="protein sequence ID" value="ERN00948.1"/>
    <property type="molecule type" value="Genomic_DNA"/>
</dbReference>
<dbReference type="Gramene" id="ERN00948">
    <property type="protein sequence ID" value="ERN00948"/>
    <property type="gene ID" value="AMTR_s00002p00061820"/>
</dbReference>
<name>W1NZ65_AMBTC</name>
<protein>
    <submittedName>
        <fullName evidence="1">Uncharacterized protein</fullName>
    </submittedName>
</protein>
<keyword evidence="2" id="KW-1185">Reference proteome</keyword>
<evidence type="ECO:0000313" key="2">
    <source>
        <dbReference type="Proteomes" id="UP000017836"/>
    </source>
</evidence>
<proteinExistence type="predicted"/>
<organism evidence="1 2">
    <name type="scientific">Amborella trichopoda</name>
    <dbReference type="NCBI Taxonomy" id="13333"/>
    <lineage>
        <taxon>Eukaryota</taxon>
        <taxon>Viridiplantae</taxon>
        <taxon>Streptophyta</taxon>
        <taxon>Embryophyta</taxon>
        <taxon>Tracheophyta</taxon>
        <taxon>Spermatophyta</taxon>
        <taxon>Magnoliopsida</taxon>
        <taxon>Amborellales</taxon>
        <taxon>Amborellaceae</taxon>
        <taxon>Amborella</taxon>
    </lineage>
</organism>
<dbReference type="Proteomes" id="UP000017836">
    <property type="component" value="Unassembled WGS sequence"/>
</dbReference>
<sequence>MESKTSNLIPQLAIDPLKIGRANGRLKQAGDSSYYYLPPIAAVLTRLEPIATKSPPPQIKLVLTVALGAVAPGAKA</sequence>
<reference evidence="2" key="1">
    <citation type="journal article" date="2013" name="Science">
        <title>The Amborella genome and the evolution of flowering plants.</title>
        <authorList>
            <consortium name="Amborella Genome Project"/>
        </authorList>
    </citation>
    <scope>NUCLEOTIDE SEQUENCE [LARGE SCALE GENOMIC DNA]</scope>
</reference>